<evidence type="ECO:0000313" key="3">
    <source>
        <dbReference type="EMBL" id="GDY78918.1"/>
    </source>
</evidence>
<feature type="compositionally biased region" description="Basic and acidic residues" evidence="1">
    <location>
        <begin position="81"/>
        <end position="92"/>
    </location>
</feature>
<dbReference type="Proteomes" id="UP000299211">
    <property type="component" value="Unassembled WGS sequence"/>
</dbReference>
<organism evidence="2 5">
    <name type="scientific">Streptomyces avermitilis</name>
    <dbReference type="NCBI Taxonomy" id="33903"/>
    <lineage>
        <taxon>Bacteria</taxon>
        <taxon>Bacillati</taxon>
        <taxon>Actinomycetota</taxon>
        <taxon>Actinomycetes</taxon>
        <taxon>Kitasatosporales</taxon>
        <taxon>Streptomycetaceae</taxon>
        <taxon>Streptomyces</taxon>
    </lineage>
</organism>
<evidence type="ECO:0000313" key="4">
    <source>
        <dbReference type="Proteomes" id="UP000299211"/>
    </source>
</evidence>
<reference evidence="2 5" key="2">
    <citation type="submission" date="2019-04" db="EMBL/GenBank/DDBJ databases">
        <title>Draft genome sequences of Streptomyces avermitilis NBRC 14893.</title>
        <authorList>
            <person name="Komaki H."/>
            <person name="Tamura T."/>
            <person name="Hosoyama A."/>
        </authorList>
    </citation>
    <scope>NUCLEOTIDE SEQUENCE [LARGE SCALE GENOMIC DNA]</scope>
    <source>
        <strain evidence="2 5">NBRC 14893</strain>
    </source>
</reference>
<dbReference type="EMBL" id="BJHY01000001">
    <property type="protein sequence ID" value="GDY78918.1"/>
    <property type="molecule type" value="Genomic_DNA"/>
</dbReference>
<evidence type="ECO:0000256" key="1">
    <source>
        <dbReference type="SAM" id="MobiDB-lite"/>
    </source>
</evidence>
<name>A0A4D4LJ86_STRAX</name>
<dbReference type="AlphaFoldDB" id="A0A4D4LJ86"/>
<gene>
    <name evidence="2" type="ORF">SAV14893_003980</name>
    <name evidence="3" type="ORF">SAV31267_084030</name>
</gene>
<feature type="compositionally biased region" description="Basic and acidic residues" evidence="1">
    <location>
        <begin position="163"/>
        <end position="176"/>
    </location>
</feature>
<sequence>MGVEGAQGAGLGLHLVGRGVPAAVHRGQYVHGVVAGVQEDSAPQVRDLVRLSFRDADRAAAVAESLQFPLRDGVPDAAGQRGEHGEGEERLEGAGGRQRAVRVVRGEHIAGARVGHQPRQRRHVRDLGCPGPWPHLRAGPVQRRRLQRRGFWGSRVDAGAGDGRARHQSECADHAEGGAGANHAG</sequence>
<evidence type="ECO:0000313" key="2">
    <source>
        <dbReference type="EMBL" id="GDY61005.1"/>
    </source>
</evidence>
<feature type="region of interest" description="Disordered" evidence="1">
    <location>
        <begin position="113"/>
        <end position="138"/>
    </location>
</feature>
<feature type="region of interest" description="Disordered" evidence="1">
    <location>
        <begin position="154"/>
        <end position="185"/>
    </location>
</feature>
<protein>
    <submittedName>
        <fullName evidence="2">Uncharacterized protein</fullName>
    </submittedName>
</protein>
<reference evidence="3 4" key="1">
    <citation type="submission" date="2019-04" db="EMBL/GenBank/DDBJ databases">
        <title>Draft genome sequences of Streptomyces avermitilis ATCC 31267.</title>
        <authorList>
            <person name="Komaki H."/>
            <person name="Tamura T."/>
            <person name="Hosoyama A."/>
        </authorList>
    </citation>
    <scope>NUCLEOTIDE SEQUENCE [LARGE SCALE GENOMIC DNA]</scope>
    <source>
        <strain evidence="3 4">ATCC 31267</strain>
    </source>
</reference>
<feature type="region of interest" description="Disordered" evidence="1">
    <location>
        <begin position="72"/>
        <end position="96"/>
    </location>
</feature>
<evidence type="ECO:0000313" key="5">
    <source>
        <dbReference type="Proteomes" id="UP000302139"/>
    </source>
</evidence>
<dbReference type="Proteomes" id="UP000302139">
    <property type="component" value="Unassembled WGS sequence"/>
</dbReference>
<comment type="caution">
    <text evidence="2">The sequence shown here is derived from an EMBL/GenBank/DDBJ whole genome shotgun (WGS) entry which is preliminary data.</text>
</comment>
<proteinExistence type="predicted"/>
<dbReference type="EMBL" id="BJHX01000001">
    <property type="protein sequence ID" value="GDY61005.1"/>
    <property type="molecule type" value="Genomic_DNA"/>
</dbReference>
<accession>A0A4D4LJ86</accession>